<dbReference type="OrthoDB" id="9812897at2"/>
<reference evidence="3 4" key="1">
    <citation type="submission" date="2013-04" db="EMBL/GenBank/DDBJ databases">
        <title>Complete genome sequence of Corynebacterium humireducens DSM 45392(T), isolated from a wastewater-fed microbial fuel cell.</title>
        <authorList>
            <person name="Ruckert C."/>
            <person name="Albersmeier A."/>
            <person name="Kalinowski J."/>
        </authorList>
    </citation>
    <scope>NUCLEOTIDE SEQUENCE [LARGE SCALE GENOMIC DNA]</scope>
    <source>
        <strain evidence="4">MFC-5</strain>
    </source>
</reference>
<dbReference type="EMBL" id="CP005286">
    <property type="protein sequence ID" value="AJE31992.1"/>
    <property type="molecule type" value="Genomic_DNA"/>
</dbReference>
<feature type="transmembrane region" description="Helical" evidence="2">
    <location>
        <begin position="80"/>
        <end position="99"/>
    </location>
</feature>
<sequence length="147" mass="15157">MEVTGKVVDVAGVGAIVTGIALATVLAGAALLRNRRHGGGEDVYHQYRQRLGRSILLGLELLVAADIIRTVAVTPTFRSVGVLGLIVVIRTFLSFSLELEITGRWPWQKGRAAQGRAVPAESSTGPTGPQGGSPGPAGPPTTSPVPG</sequence>
<feature type="compositionally biased region" description="Pro residues" evidence="1">
    <location>
        <begin position="136"/>
        <end position="147"/>
    </location>
</feature>
<evidence type="ECO:0000256" key="2">
    <source>
        <dbReference type="SAM" id="Phobius"/>
    </source>
</evidence>
<evidence type="ECO:0000313" key="4">
    <source>
        <dbReference type="Proteomes" id="UP000031524"/>
    </source>
</evidence>
<dbReference type="AlphaFoldDB" id="A0A0B5D4U0"/>
<keyword evidence="4" id="KW-1185">Reference proteome</keyword>
<keyword evidence="2" id="KW-0812">Transmembrane</keyword>
<feature type="transmembrane region" description="Helical" evidence="2">
    <location>
        <begin position="54"/>
        <end position="74"/>
    </location>
</feature>
<feature type="transmembrane region" description="Helical" evidence="2">
    <location>
        <begin position="12"/>
        <end position="33"/>
    </location>
</feature>
<evidence type="ECO:0000256" key="1">
    <source>
        <dbReference type="SAM" id="MobiDB-lite"/>
    </source>
</evidence>
<gene>
    <name evidence="3" type="ORF">B842_00680</name>
</gene>
<organism evidence="3 4">
    <name type="scientific">Corynebacterium humireducens NBRC 106098 = DSM 45392</name>
    <dbReference type="NCBI Taxonomy" id="1223515"/>
    <lineage>
        <taxon>Bacteria</taxon>
        <taxon>Bacillati</taxon>
        <taxon>Actinomycetota</taxon>
        <taxon>Actinomycetes</taxon>
        <taxon>Mycobacteriales</taxon>
        <taxon>Corynebacteriaceae</taxon>
        <taxon>Corynebacterium</taxon>
    </lineage>
</organism>
<accession>A0A0B5D4U0</accession>
<dbReference type="PANTHER" id="PTHR38468:SF1">
    <property type="entry name" value="SLL0939 PROTEIN"/>
    <property type="match status" value="1"/>
</dbReference>
<dbReference type="STRING" id="1223515.B842_00680"/>
<dbReference type="Proteomes" id="UP000031524">
    <property type="component" value="Chromosome"/>
</dbReference>
<keyword evidence="2" id="KW-0472">Membrane</keyword>
<dbReference type="PANTHER" id="PTHR38468">
    <property type="entry name" value="SLL0939 PROTEIN"/>
    <property type="match status" value="1"/>
</dbReference>
<dbReference type="KEGG" id="chm:B842_00680"/>
<feature type="region of interest" description="Disordered" evidence="1">
    <location>
        <begin position="109"/>
        <end position="147"/>
    </location>
</feature>
<dbReference type="Pfam" id="PF07784">
    <property type="entry name" value="DUF1622"/>
    <property type="match status" value="1"/>
</dbReference>
<dbReference type="HOGENOM" id="CLU_136765_0_0_11"/>
<evidence type="ECO:0000313" key="3">
    <source>
        <dbReference type="EMBL" id="AJE31992.1"/>
    </source>
</evidence>
<proteinExistence type="predicted"/>
<evidence type="ECO:0008006" key="5">
    <source>
        <dbReference type="Google" id="ProtNLM"/>
    </source>
</evidence>
<dbReference type="InterPro" id="IPR012427">
    <property type="entry name" value="DUF1622"/>
</dbReference>
<name>A0A0B5D4U0_9CORY</name>
<protein>
    <recommendedName>
        <fullName evidence="5">DUF1622 domain-containing protein</fullName>
    </recommendedName>
</protein>
<keyword evidence="2" id="KW-1133">Transmembrane helix</keyword>